<evidence type="ECO:0000256" key="1">
    <source>
        <dbReference type="ARBA" id="ARBA00023015"/>
    </source>
</evidence>
<evidence type="ECO:0000256" key="4">
    <source>
        <dbReference type="PROSITE-ProRule" id="PRU00335"/>
    </source>
</evidence>
<dbReference type="InterPro" id="IPR004111">
    <property type="entry name" value="Repressor_TetR_C"/>
</dbReference>
<dbReference type="Gene3D" id="1.10.10.60">
    <property type="entry name" value="Homeodomain-like"/>
    <property type="match status" value="1"/>
</dbReference>
<evidence type="ECO:0000259" key="5">
    <source>
        <dbReference type="PROSITE" id="PS50977"/>
    </source>
</evidence>
<dbReference type="PROSITE" id="PS50977">
    <property type="entry name" value="HTH_TETR_2"/>
    <property type="match status" value="1"/>
</dbReference>
<keyword evidence="7" id="KW-1185">Reference proteome</keyword>
<dbReference type="PANTHER" id="PTHR30055:SF151">
    <property type="entry name" value="TRANSCRIPTIONAL REGULATORY PROTEIN"/>
    <property type="match status" value="1"/>
</dbReference>
<organism evidence="6 7">
    <name type="scientific">Rhodococcus oryzae</name>
    <dbReference type="NCBI Taxonomy" id="2571143"/>
    <lineage>
        <taxon>Bacteria</taxon>
        <taxon>Bacillati</taxon>
        <taxon>Actinomycetota</taxon>
        <taxon>Actinomycetes</taxon>
        <taxon>Mycobacteriales</taxon>
        <taxon>Nocardiaceae</taxon>
        <taxon>Rhodococcus</taxon>
    </lineage>
</organism>
<accession>A0ABY2RKG7</accession>
<dbReference type="InterPro" id="IPR009057">
    <property type="entry name" value="Homeodomain-like_sf"/>
</dbReference>
<keyword evidence="1" id="KW-0805">Transcription regulation</keyword>
<proteinExistence type="predicted"/>
<protein>
    <submittedName>
        <fullName evidence="6">TetR/AcrR family transcriptional regulator</fullName>
    </submittedName>
</protein>
<dbReference type="InterPro" id="IPR036271">
    <property type="entry name" value="Tet_transcr_reg_TetR-rel_C_sf"/>
</dbReference>
<sequence length="267" mass="28453">MAGVTSKKEGPSDPARTLGLLWGLRGKAGRKGLTVEAIVAAGIELADAEGLDGVSMRRVADRLGSGAMSLYTHVPGKDDLIDLMHDSVLGGLYADLDEPALAPGGWRGGLAFIAARNWDLYQRHPWMLQLVGMRPVLGPNTVRKYEAELRPLDGIGLSDIEMDSVLTLVLTHVVGTARLLVSVGATAEKSGLTDAQWWDLVSPTLERLMDPAEFPVSGRVGEAAGTEFESTGDPVHALRFGLDRILDGVAVLINERTPSDPGQSEPE</sequence>
<evidence type="ECO:0000256" key="3">
    <source>
        <dbReference type="ARBA" id="ARBA00023163"/>
    </source>
</evidence>
<dbReference type="SUPFAM" id="SSF48498">
    <property type="entry name" value="Tetracyclin repressor-like, C-terminal domain"/>
    <property type="match status" value="1"/>
</dbReference>
<dbReference type="Pfam" id="PF00440">
    <property type="entry name" value="TetR_N"/>
    <property type="match status" value="1"/>
</dbReference>
<dbReference type="InterPro" id="IPR050109">
    <property type="entry name" value="HTH-type_TetR-like_transc_reg"/>
</dbReference>
<reference evidence="6 7" key="1">
    <citation type="submission" date="2019-04" db="EMBL/GenBank/DDBJ databases">
        <title>Rhodococcus oryzae sp. nov., a novel actinomycete isolated from rhizosphere soil of rice (Oryza sativa L.).</title>
        <authorList>
            <person name="Li C."/>
        </authorList>
    </citation>
    <scope>NUCLEOTIDE SEQUENCE [LARGE SCALE GENOMIC DNA]</scope>
    <source>
        <strain evidence="6 7">NEAU-CX67</strain>
    </source>
</reference>
<feature type="domain" description="HTH tetR-type" evidence="5">
    <location>
        <begin position="32"/>
        <end position="92"/>
    </location>
</feature>
<evidence type="ECO:0000313" key="6">
    <source>
        <dbReference type="EMBL" id="TJZ78001.1"/>
    </source>
</evidence>
<dbReference type="EMBL" id="SUMD01000005">
    <property type="protein sequence ID" value="TJZ78001.1"/>
    <property type="molecule type" value="Genomic_DNA"/>
</dbReference>
<dbReference type="InterPro" id="IPR001647">
    <property type="entry name" value="HTH_TetR"/>
</dbReference>
<name>A0ABY2RKG7_9NOCA</name>
<keyword evidence="3" id="KW-0804">Transcription</keyword>
<comment type="caution">
    <text evidence="6">The sequence shown here is derived from an EMBL/GenBank/DDBJ whole genome shotgun (WGS) entry which is preliminary data.</text>
</comment>
<feature type="DNA-binding region" description="H-T-H motif" evidence="4">
    <location>
        <begin position="55"/>
        <end position="74"/>
    </location>
</feature>
<evidence type="ECO:0000313" key="7">
    <source>
        <dbReference type="Proteomes" id="UP000305109"/>
    </source>
</evidence>
<dbReference type="Proteomes" id="UP000305109">
    <property type="component" value="Unassembled WGS sequence"/>
</dbReference>
<evidence type="ECO:0000256" key="2">
    <source>
        <dbReference type="ARBA" id="ARBA00023125"/>
    </source>
</evidence>
<dbReference type="RefSeq" id="WP_136910214.1">
    <property type="nucleotide sequence ID" value="NZ_SUMD01000005.1"/>
</dbReference>
<dbReference type="PANTHER" id="PTHR30055">
    <property type="entry name" value="HTH-TYPE TRANSCRIPTIONAL REGULATOR RUTR"/>
    <property type="match status" value="1"/>
</dbReference>
<keyword evidence="2 4" id="KW-0238">DNA-binding</keyword>
<dbReference type="SUPFAM" id="SSF46689">
    <property type="entry name" value="Homeodomain-like"/>
    <property type="match status" value="1"/>
</dbReference>
<dbReference type="Gene3D" id="1.10.357.10">
    <property type="entry name" value="Tetracycline Repressor, domain 2"/>
    <property type="match status" value="1"/>
</dbReference>
<dbReference type="Pfam" id="PF02909">
    <property type="entry name" value="TetR_C_1"/>
    <property type="match status" value="1"/>
</dbReference>
<gene>
    <name evidence="6" type="ORF">FCG67_13260</name>
</gene>